<evidence type="ECO:0000256" key="3">
    <source>
        <dbReference type="RuleBase" id="RU003694"/>
    </source>
</evidence>
<dbReference type="CDD" id="cd00834">
    <property type="entry name" value="KAS_I_II"/>
    <property type="match status" value="1"/>
</dbReference>
<keyword evidence="5" id="KW-1185">Reference proteome</keyword>
<dbReference type="SUPFAM" id="SSF53901">
    <property type="entry name" value="Thiolase-like"/>
    <property type="match status" value="2"/>
</dbReference>
<dbReference type="InterPro" id="IPR016039">
    <property type="entry name" value="Thiolase-like"/>
</dbReference>
<dbReference type="Gene3D" id="3.40.47.10">
    <property type="match status" value="1"/>
</dbReference>
<protein>
    <submittedName>
        <fullName evidence="4">Polyketide beta-ketoacyl:ACP synthase</fullName>
    </submittedName>
</protein>
<dbReference type="InterPro" id="IPR014031">
    <property type="entry name" value="Ketoacyl_synth_C"/>
</dbReference>
<dbReference type="GO" id="GO:0005829">
    <property type="term" value="C:cytosol"/>
    <property type="evidence" value="ECO:0007669"/>
    <property type="project" value="TreeGrafter"/>
</dbReference>
<evidence type="ECO:0000313" key="5">
    <source>
        <dbReference type="Proteomes" id="UP000281028"/>
    </source>
</evidence>
<dbReference type="GO" id="GO:0006633">
    <property type="term" value="P:fatty acid biosynthetic process"/>
    <property type="evidence" value="ECO:0007669"/>
    <property type="project" value="TreeGrafter"/>
</dbReference>
<dbReference type="InterPro" id="IPR020841">
    <property type="entry name" value="PKS_Beta-ketoAc_synthase_dom"/>
</dbReference>
<dbReference type="OrthoDB" id="9808669at2"/>
<evidence type="ECO:0000256" key="2">
    <source>
        <dbReference type="ARBA" id="ARBA00022679"/>
    </source>
</evidence>
<accession>A0A433WFB3</accession>
<name>A0A433WFB3_9BACT</name>
<comment type="similarity">
    <text evidence="1 3">Belongs to the thiolase-like superfamily. Beta-ketoacyl-ACP synthases family.</text>
</comment>
<evidence type="ECO:0000313" key="4">
    <source>
        <dbReference type="EMBL" id="NSL86235.1"/>
    </source>
</evidence>
<dbReference type="EMBL" id="RIAR02000001">
    <property type="protein sequence ID" value="NSL86235.1"/>
    <property type="molecule type" value="Genomic_DNA"/>
</dbReference>
<dbReference type="Pfam" id="PF02801">
    <property type="entry name" value="Ketoacyl-synt_C"/>
    <property type="match status" value="1"/>
</dbReference>
<dbReference type="GO" id="GO:0004315">
    <property type="term" value="F:3-oxoacyl-[acyl-carrier-protein] synthase activity"/>
    <property type="evidence" value="ECO:0007669"/>
    <property type="project" value="TreeGrafter"/>
</dbReference>
<reference evidence="4" key="1">
    <citation type="submission" date="2020-05" db="EMBL/GenBank/DDBJ databases">
        <title>Chitinophaga laudate sp. nov., isolated from a tropical peat swamp.</title>
        <authorList>
            <person name="Goh C.B.S."/>
            <person name="Lee M.S."/>
            <person name="Parimannan S."/>
            <person name="Pasbakhsh P."/>
            <person name="Yule C.M."/>
            <person name="Rajandas H."/>
            <person name="Loke S."/>
            <person name="Croft L."/>
            <person name="Tan J.B.L."/>
        </authorList>
    </citation>
    <scope>NUCLEOTIDE SEQUENCE</scope>
    <source>
        <strain evidence="4">Mgbs1</strain>
    </source>
</reference>
<proteinExistence type="inferred from homology"/>
<dbReference type="InterPro" id="IPR000794">
    <property type="entry name" value="Beta-ketoacyl_synthase"/>
</dbReference>
<keyword evidence="2 3" id="KW-0808">Transferase</keyword>
<dbReference type="Pfam" id="PF00109">
    <property type="entry name" value="ketoacyl-synt"/>
    <property type="match status" value="1"/>
</dbReference>
<organism evidence="4 5">
    <name type="scientific">Chitinophaga solisilvae</name>
    <dbReference type="NCBI Taxonomy" id="1233460"/>
    <lineage>
        <taxon>Bacteria</taxon>
        <taxon>Pseudomonadati</taxon>
        <taxon>Bacteroidota</taxon>
        <taxon>Chitinophagia</taxon>
        <taxon>Chitinophagales</taxon>
        <taxon>Chitinophagaceae</taxon>
        <taxon>Chitinophaga</taxon>
    </lineage>
</organism>
<dbReference type="AlphaFoldDB" id="A0A433WFB3"/>
<dbReference type="PROSITE" id="PS52004">
    <property type="entry name" value="KS3_2"/>
    <property type="match status" value="1"/>
</dbReference>
<dbReference type="Proteomes" id="UP000281028">
    <property type="component" value="Unassembled WGS sequence"/>
</dbReference>
<gene>
    <name evidence="4" type="ORF">ECE50_005310</name>
</gene>
<dbReference type="NCBIfam" id="NF005490">
    <property type="entry name" value="PRK07103.1"/>
    <property type="match status" value="1"/>
</dbReference>
<dbReference type="PANTHER" id="PTHR11712">
    <property type="entry name" value="POLYKETIDE SYNTHASE-RELATED"/>
    <property type="match status" value="1"/>
</dbReference>
<dbReference type="InterPro" id="IPR014030">
    <property type="entry name" value="Ketoacyl_synth_N"/>
</dbReference>
<comment type="caution">
    <text evidence="4">The sequence shown here is derived from an EMBL/GenBank/DDBJ whole genome shotgun (WGS) entry which is preliminary data.</text>
</comment>
<dbReference type="PANTHER" id="PTHR11712:SF336">
    <property type="entry name" value="3-OXOACYL-[ACYL-CARRIER-PROTEIN] SYNTHASE, MITOCHONDRIAL"/>
    <property type="match status" value="1"/>
</dbReference>
<dbReference type="SMART" id="SM00825">
    <property type="entry name" value="PKS_KS"/>
    <property type="match status" value="1"/>
</dbReference>
<sequence>MKNYDPADIVITGAGIITAAAQGKAAVTDTLLNARSAFAVMQRPGRQHNTAFLGAEIPEIIYPAHFSKKLLRGITLTGGAALVAVEEAWQEARLSGVPPHRIGLITGGSNFQQRELMQIIDAYREKPVFIRPAYGISFMDTDVCGLCTEVFNIRGMSYSAGGASASGQLAVLQAIQAVQSGQVDVCIALGALMDLSFWELQSLRTLGAMGSSKYADDPAAACRPFDRNRDGFIYGECSGAIVIERMTTAAERQVQPYAAISGWAMAMDGNRNPNPSYDGECAVIRQALEKAGIHPKDIDYINPHGSGSLVGDETELQALQDCGLAHAFINTTKSITGHGLTAAGMVEVIAVILQMKAGMLHPCRNLEDPADPSFNWVRGTLQHQIRHALSLSFGFGGINTALCLRRL</sequence>
<evidence type="ECO:0000256" key="1">
    <source>
        <dbReference type="ARBA" id="ARBA00008467"/>
    </source>
</evidence>